<name>A0A975L810_9ACTN</name>
<keyword evidence="3" id="KW-0547">Nucleotide-binding</keyword>
<dbReference type="EC" id="2.7.11.1" evidence="1"/>
<sequence>MGGYRVIGRLGADGVSTLFAAVSPDHEPTALRIAGPGWDALAVDGTPTAERSDGVCAVGVRDLGTHEGRPWSAIEYLPGLGLREHVRLHGPVGGDALLALAAGMAEALATTHATGAVHGDLRPESVVSSARGPRVLDFGIARRIDDTASVQSGTSLGWLSPERYDGAPATQRSDVHAWACLVVFAATGEPPFGASPAGHTPGRVPGQILWEMARRTREARVDLRALPEELRSLLLRAFSPDQELRPSAEDAYLECLLMLGIDEQSTADTWPDQLRALIARHWPIPDLSWHDPERWVRSAHAPAQAAAGTGDGGAETGAVASVDGATASEGAAVGPGTLRGETTLGGGAETGADDEEWGPEAAAEAYGHALPAPTADGPGAPPGARGAGTAGRGGADYLFGPSQTGGHDLSGVDSGGIDLDEDDGAGSRGRVGLWLAVGAAGMVAVLGGGYLLVNALSESPADTVVSEGAAEEPAASEDEEETEEGAAAPTELPCDDAERRGAQSEHAPWRPFTTDTVSPDSYAPLLVPGPEGEPNTSPDVWPFVSPLDHDTMDFGLVTPSLEAFPVMSVCMTGARDTGAGVEFTAELTYHPTVGSHRVYEEDFLALTPLDPELNGGIDKETVRGGSGSELGQPMTTLTELSPQHPFAEITVLLPGAPERAGVAYRPSEYAGALVHDLSGHCYDVDGTEEWRDGSRLGSGYFALPSTVPGESDMTLCPVDGAPGQG</sequence>
<dbReference type="Gene3D" id="1.10.510.10">
    <property type="entry name" value="Transferase(Phosphotransferase) domain 1"/>
    <property type="match status" value="1"/>
</dbReference>
<evidence type="ECO:0000256" key="1">
    <source>
        <dbReference type="ARBA" id="ARBA00012513"/>
    </source>
</evidence>
<reference evidence="8" key="1">
    <citation type="submission" date="2021-05" db="EMBL/GenBank/DDBJ databases">
        <authorList>
            <person name="Kaiqin L."/>
            <person name="Jian G."/>
        </authorList>
    </citation>
    <scope>NUCLEOTIDE SEQUENCE</scope>
    <source>
        <strain evidence="8">HDS5</strain>
    </source>
</reference>
<evidence type="ECO:0000259" key="7">
    <source>
        <dbReference type="PROSITE" id="PS50011"/>
    </source>
</evidence>
<evidence type="ECO:0000256" key="3">
    <source>
        <dbReference type="ARBA" id="ARBA00022741"/>
    </source>
</evidence>
<feature type="region of interest" description="Disordered" evidence="6">
    <location>
        <begin position="463"/>
        <end position="542"/>
    </location>
</feature>
<feature type="compositionally biased region" description="Acidic residues" evidence="6">
    <location>
        <begin position="474"/>
        <end position="484"/>
    </location>
</feature>
<keyword evidence="9" id="KW-1185">Reference proteome</keyword>
<dbReference type="GO" id="GO:0004674">
    <property type="term" value="F:protein serine/threonine kinase activity"/>
    <property type="evidence" value="ECO:0007669"/>
    <property type="project" value="UniProtKB-EC"/>
</dbReference>
<feature type="compositionally biased region" description="Gly residues" evidence="6">
    <location>
        <begin position="385"/>
        <end position="394"/>
    </location>
</feature>
<dbReference type="InterPro" id="IPR011009">
    <property type="entry name" value="Kinase-like_dom_sf"/>
</dbReference>
<dbReference type="Proteomes" id="UP000682416">
    <property type="component" value="Chromosome"/>
</dbReference>
<keyword evidence="2" id="KW-0808">Transferase</keyword>
<dbReference type="AlphaFoldDB" id="A0A975L810"/>
<evidence type="ECO:0000256" key="5">
    <source>
        <dbReference type="ARBA" id="ARBA00022840"/>
    </source>
</evidence>
<keyword evidence="5" id="KW-0067">ATP-binding</keyword>
<keyword evidence="4 8" id="KW-0418">Kinase</keyword>
<evidence type="ECO:0000313" key="9">
    <source>
        <dbReference type="Proteomes" id="UP000682416"/>
    </source>
</evidence>
<dbReference type="KEGG" id="nec:KGD82_20490"/>
<dbReference type="EMBL" id="CP074402">
    <property type="protein sequence ID" value="QVJ00821.1"/>
    <property type="molecule type" value="Genomic_DNA"/>
</dbReference>
<dbReference type="SMART" id="SM00220">
    <property type="entry name" value="S_TKc"/>
    <property type="match status" value="1"/>
</dbReference>
<dbReference type="Pfam" id="PF00069">
    <property type="entry name" value="Pkinase"/>
    <property type="match status" value="1"/>
</dbReference>
<evidence type="ECO:0000313" key="8">
    <source>
        <dbReference type="EMBL" id="QVJ00821.1"/>
    </source>
</evidence>
<dbReference type="InterPro" id="IPR050660">
    <property type="entry name" value="NEK_Ser/Thr_kinase"/>
</dbReference>
<dbReference type="PROSITE" id="PS50011">
    <property type="entry name" value="PROTEIN_KINASE_DOM"/>
    <property type="match status" value="1"/>
</dbReference>
<protein>
    <recommendedName>
        <fullName evidence="1">non-specific serine/threonine protein kinase</fullName>
        <ecNumber evidence="1">2.7.11.1</ecNumber>
    </recommendedName>
</protein>
<feature type="region of interest" description="Disordered" evidence="6">
    <location>
        <begin position="327"/>
        <end position="423"/>
    </location>
</feature>
<accession>A0A975L810</accession>
<dbReference type="PANTHER" id="PTHR43671">
    <property type="entry name" value="SERINE/THREONINE-PROTEIN KINASE NEK"/>
    <property type="match status" value="1"/>
</dbReference>
<dbReference type="PANTHER" id="PTHR43671:SF13">
    <property type="entry name" value="SERINE_THREONINE-PROTEIN KINASE NEK2"/>
    <property type="match status" value="1"/>
</dbReference>
<evidence type="ECO:0000256" key="4">
    <source>
        <dbReference type="ARBA" id="ARBA00022777"/>
    </source>
</evidence>
<dbReference type="InterPro" id="IPR000719">
    <property type="entry name" value="Prot_kinase_dom"/>
</dbReference>
<proteinExistence type="predicted"/>
<feature type="compositionally biased region" description="Low complexity" evidence="6">
    <location>
        <begin position="371"/>
        <end position="384"/>
    </location>
</feature>
<feature type="domain" description="Protein kinase" evidence="7">
    <location>
        <begin position="4"/>
        <end position="257"/>
    </location>
</feature>
<dbReference type="SUPFAM" id="SSF56112">
    <property type="entry name" value="Protein kinase-like (PK-like)"/>
    <property type="match status" value="1"/>
</dbReference>
<evidence type="ECO:0000256" key="6">
    <source>
        <dbReference type="SAM" id="MobiDB-lite"/>
    </source>
</evidence>
<gene>
    <name evidence="8" type="ORF">KGD82_20490</name>
</gene>
<evidence type="ECO:0000256" key="2">
    <source>
        <dbReference type="ARBA" id="ARBA00022679"/>
    </source>
</evidence>
<organism evidence="8 9">
    <name type="scientific">Nocardiopsis eucommiae</name>
    <dbReference type="NCBI Taxonomy" id="2831970"/>
    <lineage>
        <taxon>Bacteria</taxon>
        <taxon>Bacillati</taxon>
        <taxon>Actinomycetota</taxon>
        <taxon>Actinomycetes</taxon>
        <taxon>Streptosporangiales</taxon>
        <taxon>Nocardiopsidaceae</taxon>
        <taxon>Nocardiopsis</taxon>
    </lineage>
</organism>
<dbReference type="GO" id="GO:0005524">
    <property type="term" value="F:ATP binding"/>
    <property type="evidence" value="ECO:0007669"/>
    <property type="project" value="UniProtKB-KW"/>
</dbReference>